<dbReference type="SUPFAM" id="SSF51445">
    <property type="entry name" value="(Trans)glycosidases"/>
    <property type="match status" value="1"/>
</dbReference>
<gene>
    <name evidence="2" type="primary">chiA like gene</name>
</gene>
<dbReference type="GO" id="GO:0006032">
    <property type="term" value="P:chitin catabolic process"/>
    <property type="evidence" value="ECO:0007669"/>
    <property type="project" value="TreeGrafter"/>
</dbReference>
<feature type="domain" description="GH18" evidence="1">
    <location>
        <begin position="1"/>
        <end position="102"/>
    </location>
</feature>
<dbReference type="Pfam" id="PF00704">
    <property type="entry name" value="Glyco_hydro_18"/>
    <property type="match status" value="1"/>
</dbReference>
<dbReference type="EMBL" id="HG315942">
    <property type="protein sequence ID" value="CDF77231.1"/>
    <property type="molecule type" value="Genomic_DNA"/>
</dbReference>
<feature type="non-terminal residue" evidence="2">
    <location>
        <position position="102"/>
    </location>
</feature>
<reference evidence="2" key="1">
    <citation type="submission" date="2013-05" db="EMBL/GenBank/DDBJ databases">
        <authorList>
            <person name="Wieczorek A."/>
        </authorList>
    </citation>
    <scope>NUCLEOTIDE SEQUENCE</scope>
</reference>
<name>T2KI46_9ZZZZ</name>
<accession>T2KI46</accession>
<dbReference type="GO" id="GO:0008061">
    <property type="term" value="F:chitin binding"/>
    <property type="evidence" value="ECO:0007669"/>
    <property type="project" value="TreeGrafter"/>
</dbReference>
<dbReference type="Gene3D" id="3.20.20.80">
    <property type="entry name" value="Glycosidases"/>
    <property type="match status" value="1"/>
</dbReference>
<dbReference type="AlphaFoldDB" id="T2KI46"/>
<evidence type="ECO:0000313" key="2">
    <source>
        <dbReference type="EMBL" id="CDF77231.1"/>
    </source>
</evidence>
<dbReference type="GO" id="GO:0005975">
    <property type="term" value="P:carbohydrate metabolic process"/>
    <property type="evidence" value="ECO:0007669"/>
    <property type="project" value="InterPro"/>
</dbReference>
<feature type="non-terminal residue" evidence="2">
    <location>
        <position position="1"/>
    </location>
</feature>
<proteinExistence type="predicted"/>
<dbReference type="InterPro" id="IPR050314">
    <property type="entry name" value="Glycosyl_Hydrlase_18"/>
</dbReference>
<dbReference type="PANTHER" id="PTHR11177:SF317">
    <property type="entry name" value="CHITINASE 12-RELATED"/>
    <property type="match status" value="1"/>
</dbReference>
<dbReference type="InterPro" id="IPR001223">
    <property type="entry name" value="Glyco_hydro18_cat"/>
</dbReference>
<dbReference type="InterPro" id="IPR017853">
    <property type="entry name" value="GH"/>
</dbReference>
<dbReference type="GO" id="GO:0004568">
    <property type="term" value="F:chitinase activity"/>
    <property type="evidence" value="ECO:0007669"/>
    <property type="project" value="TreeGrafter"/>
</dbReference>
<evidence type="ECO:0000259" key="1">
    <source>
        <dbReference type="PROSITE" id="PS51910"/>
    </source>
</evidence>
<reference evidence="2" key="2">
    <citation type="submission" date="2013-08" db="EMBL/GenBank/DDBJ databases">
        <title>Chitin Hydrolysis in an Aerated Soil and Associated Known and Novel chiA Genotypes.</title>
        <authorList>
            <person name="Wieczorek A.S."/>
            <person name="Hetz S.A."/>
            <person name="Drake H.L."/>
            <person name="Kolb S."/>
        </authorList>
    </citation>
    <scope>NUCLEOTIDE SEQUENCE</scope>
</reference>
<dbReference type="PANTHER" id="PTHR11177">
    <property type="entry name" value="CHITINASE"/>
    <property type="match status" value="1"/>
</dbReference>
<protein>
    <submittedName>
        <fullName evidence="2">Family 18 glycoside hydrolase</fullName>
    </submittedName>
</protein>
<organism evidence="2">
    <name type="scientific">uncultured organism</name>
    <dbReference type="NCBI Taxonomy" id="155900"/>
    <lineage>
        <taxon>unclassified sequences</taxon>
        <taxon>environmental samples</taxon>
    </lineage>
</organism>
<keyword evidence="2" id="KW-0378">Hydrolase</keyword>
<dbReference type="GO" id="GO:0005576">
    <property type="term" value="C:extracellular region"/>
    <property type="evidence" value="ECO:0007669"/>
    <property type="project" value="TreeGrafter"/>
</dbReference>
<sequence length="102" mass="10886">VDIDWEYPGALGATSGDGSCKAGDTCSRTADQTNFTTMLAALKADSRMNVGRSGSGFTRKFISAAVRANTSGDPKNVAYDYPGLNNSVNFLNVMCYDHYGAW</sequence>
<dbReference type="PROSITE" id="PS51910">
    <property type="entry name" value="GH18_2"/>
    <property type="match status" value="1"/>
</dbReference>